<feature type="coiled-coil region" evidence="1">
    <location>
        <begin position="923"/>
        <end position="957"/>
    </location>
</feature>
<dbReference type="Proteomes" id="UP001164727">
    <property type="component" value="Chromosome"/>
</dbReference>
<evidence type="ECO:0000313" key="2">
    <source>
        <dbReference type="EMBL" id="WAN63426.1"/>
    </source>
</evidence>
<organism evidence="2 3">
    <name type="scientific">Candidatus Phytoplasma rubi</name>
    <dbReference type="NCBI Taxonomy" id="399025"/>
    <lineage>
        <taxon>Bacteria</taxon>
        <taxon>Bacillati</taxon>
        <taxon>Mycoplasmatota</taxon>
        <taxon>Mollicutes</taxon>
        <taxon>Acholeplasmatales</taxon>
        <taxon>Acholeplasmataceae</taxon>
        <taxon>Candidatus Phytoplasma</taxon>
        <taxon>16SrV (Elm yellows group)</taxon>
    </lineage>
</organism>
<dbReference type="RefSeq" id="WP_268849635.1">
    <property type="nucleotide sequence ID" value="NZ_CP114006.1"/>
</dbReference>
<name>A0ABY7BW09_9MOLU</name>
<accession>A0ABY7BW09</accession>
<gene>
    <name evidence="2" type="ORF">RS022_05620</name>
</gene>
<keyword evidence="3" id="KW-1185">Reference proteome</keyword>
<evidence type="ECO:0000313" key="3">
    <source>
        <dbReference type="Proteomes" id="UP001164727"/>
    </source>
</evidence>
<protein>
    <submittedName>
        <fullName evidence="2">Uncharacterized protein</fullName>
    </submittedName>
</protein>
<evidence type="ECO:0000256" key="1">
    <source>
        <dbReference type="SAM" id="Coils"/>
    </source>
</evidence>
<keyword evidence="1" id="KW-0175">Coiled coil</keyword>
<dbReference type="EMBL" id="CP114006">
    <property type="protein sequence ID" value="WAN63426.1"/>
    <property type="molecule type" value="Genomic_DNA"/>
</dbReference>
<reference evidence="2 3" key="1">
    <citation type="journal article" date="2023" name="Microbiol. Resour. Announc.">
        <title>Complete Genome of 'Candidatus Phytoplasma rubi' RS, a Phytopathogenic Bacterium Associated with Rubus Stunt Disease.</title>
        <authorList>
            <person name="Duckeck D."/>
            <person name="Zubert C."/>
            <person name="Bohm J.W."/>
            <person name="Carminati G."/>
            <person name="Schneider B."/>
            <person name="Kube M."/>
        </authorList>
    </citation>
    <scope>NUCLEOTIDE SEQUENCE [LARGE SCALE GENOMIC DNA]</scope>
    <source>
        <strain evidence="2 3">RS</strain>
    </source>
</reference>
<proteinExistence type="predicted"/>
<sequence>MKKKKKKKISKYSKTFLCSFLFFIFIFSFSILFCNFVYGSEEELYEKQKENCINETKQREQELFEMFYDFKEDIAPMLKSLKDLEIRYKQLPEDKRKENFDKFLNFYPKSEIFHLENEICNLDKSIEKEEDNLQVNKSKERLEKLKNLYFDFILNKMNEYNKDEYDSECSNENELYHLTQRDPKNLKRTQLFSYLPEVTNLQFKIEYLRYFYKILKELLEPNNFDIRPQDIYSEKEFLDLINELVVEYNKENESKRQEKLKKFFTDNLEFQYLDNIDIKLKEKSREKLEKGFRENLENRREFLKIMLLSPFPKENNFKKIFSSKTSLYNDNLKSPSLNKKELIEHIIHRNNELINIDLSNNLIKTENDLYKMYVNYSIFVFRSSCLYEKKEQKKLNDIIKNQKKLLFDCYKRNFNEYKDKYEGKLNQLCRYLKHLDKELKYQKQDIDNRYLDPVIDKETQKETDKGSLGIDLKTIYLQNPEDLKNQLQFQLGEINEYISNFVIYYKEEIKTIIEETEDLINFINVLNKNTEINEERKTKIQDKIKSLTEDSLEKNKNIQLLEIFKKKLNEKPHCQTHALKDNLEKLVKTYLTKITDFIDDGNIIDVRIKTYKDYYKFKKENILNPYLDIISELQIKYYKLVIDILGDIEKSNVFDEKKEYYLYLKNEKKYPISTDLDKKNIDDYYQKLQDYLKLNYSSKEEQNFELSLDNIQWIGQFLANYKQKLTDNFNKCNINEISENNSDQIKQIIEIFESEIKQRFQKIQEPTNINADHNNELEQILKKFEESEFNSFFKDVINSRKKNLDSINSQKTKLDSLCEGIIKFVLPKENKNIFKDDMEKLIDIVKQQYEKEKKIREFNIEIKKNEKYFNELDKIIESYSIQNNNEINFLTNEKESKETLEHKQIKEEEIDKQGQETLNSLIIALNEKTKKSLIEEKEDIKKEIENLLKNLKVNKEEHLFFKKKYEEQQKNLNIQCKENFLNLIKDFKDYKYIDTKSFYIKGEFNFIDWLQNFINKKFPKGEFIDDKYIDSQEQKQKQIKQKIKIDTTNYPYFQDAKNYTCYSEYLYKDTIFWVLNIHLNSNENYNWNKIEYKVKFYE</sequence>